<dbReference type="SUPFAM" id="SSF50729">
    <property type="entry name" value="PH domain-like"/>
    <property type="match status" value="1"/>
</dbReference>
<feature type="region of interest" description="Disordered" evidence="1">
    <location>
        <begin position="2923"/>
        <end position="2947"/>
    </location>
</feature>
<feature type="compositionally biased region" description="Polar residues" evidence="1">
    <location>
        <begin position="2309"/>
        <end position="2325"/>
    </location>
</feature>
<feature type="region of interest" description="Disordered" evidence="1">
    <location>
        <begin position="521"/>
        <end position="592"/>
    </location>
</feature>
<feature type="region of interest" description="Disordered" evidence="1">
    <location>
        <begin position="1832"/>
        <end position="1851"/>
    </location>
</feature>
<feature type="compositionally biased region" description="Pro residues" evidence="1">
    <location>
        <begin position="1488"/>
        <end position="1497"/>
    </location>
</feature>
<feature type="region of interest" description="Disordered" evidence="1">
    <location>
        <begin position="627"/>
        <end position="646"/>
    </location>
</feature>
<dbReference type="CDD" id="cd13248">
    <property type="entry name" value="PH_PEPP1_2_3"/>
    <property type="match status" value="1"/>
</dbReference>
<feature type="compositionally biased region" description="Polar residues" evidence="1">
    <location>
        <begin position="1834"/>
        <end position="1846"/>
    </location>
</feature>
<feature type="compositionally biased region" description="Polar residues" evidence="1">
    <location>
        <begin position="1213"/>
        <end position="1233"/>
    </location>
</feature>
<dbReference type="InterPro" id="IPR001849">
    <property type="entry name" value="PH_domain"/>
</dbReference>
<dbReference type="InterPro" id="IPR011993">
    <property type="entry name" value="PH-like_dom_sf"/>
</dbReference>
<accession>A0A0L7LS71</accession>
<protein>
    <recommendedName>
        <fullName evidence="2">PH domain-containing protein</fullName>
    </recommendedName>
</protein>
<evidence type="ECO:0000259" key="2">
    <source>
        <dbReference type="PROSITE" id="PS50003"/>
    </source>
</evidence>
<gene>
    <name evidence="3" type="ORF">OBRU01_02909</name>
</gene>
<evidence type="ECO:0000313" key="3">
    <source>
        <dbReference type="EMBL" id="KOB78229.1"/>
    </source>
</evidence>
<dbReference type="EMBL" id="JTDY01000219">
    <property type="protein sequence ID" value="KOB78229.1"/>
    <property type="molecule type" value="Genomic_DNA"/>
</dbReference>
<name>A0A0L7LS71_OPEBR</name>
<dbReference type="Gene3D" id="2.30.29.30">
    <property type="entry name" value="Pleckstrin-homology domain (PH domain)/Phosphotyrosine-binding domain (PTB)"/>
    <property type="match status" value="1"/>
</dbReference>
<feature type="region of interest" description="Disordered" evidence="1">
    <location>
        <begin position="1035"/>
        <end position="1060"/>
    </location>
</feature>
<evidence type="ECO:0000256" key="1">
    <source>
        <dbReference type="SAM" id="MobiDB-lite"/>
    </source>
</evidence>
<dbReference type="STRING" id="104452.A0A0L7LS71"/>
<feature type="region of interest" description="Disordered" evidence="1">
    <location>
        <begin position="1116"/>
        <end position="1137"/>
    </location>
</feature>
<feature type="region of interest" description="Disordered" evidence="1">
    <location>
        <begin position="1480"/>
        <end position="1503"/>
    </location>
</feature>
<feature type="compositionally biased region" description="Low complexity" evidence="1">
    <location>
        <begin position="364"/>
        <end position="378"/>
    </location>
</feature>
<feature type="compositionally biased region" description="Polar residues" evidence="1">
    <location>
        <begin position="1293"/>
        <end position="1313"/>
    </location>
</feature>
<dbReference type="PROSITE" id="PS50003">
    <property type="entry name" value="PH_DOMAIN"/>
    <property type="match status" value="1"/>
</dbReference>
<feature type="region of interest" description="Disordered" evidence="1">
    <location>
        <begin position="1203"/>
        <end position="1255"/>
    </location>
</feature>
<dbReference type="SMART" id="SM00233">
    <property type="entry name" value="PH"/>
    <property type="match status" value="1"/>
</dbReference>
<comment type="caution">
    <text evidence="3">The sequence shown here is derived from an EMBL/GenBank/DDBJ whole genome shotgun (WGS) entry which is preliminary data.</text>
</comment>
<evidence type="ECO:0000313" key="4">
    <source>
        <dbReference type="Proteomes" id="UP000037510"/>
    </source>
</evidence>
<keyword evidence="4" id="KW-1185">Reference proteome</keyword>
<feature type="region of interest" description="Disordered" evidence="1">
    <location>
        <begin position="2303"/>
        <end position="2372"/>
    </location>
</feature>
<feature type="compositionally biased region" description="Basic and acidic residues" evidence="1">
    <location>
        <begin position="271"/>
        <end position="294"/>
    </location>
</feature>
<feature type="region of interest" description="Disordered" evidence="1">
    <location>
        <begin position="256"/>
        <end position="294"/>
    </location>
</feature>
<feature type="compositionally biased region" description="Basic and acidic residues" evidence="1">
    <location>
        <begin position="906"/>
        <end position="915"/>
    </location>
</feature>
<feature type="compositionally biased region" description="Acidic residues" evidence="1">
    <location>
        <begin position="1244"/>
        <end position="1255"/>
    </location>
</feature>
<dbReference type="PANTHER" id="PTHR12752:SF9">
    <property type="entry name" value="KRAMER, ISOFORM I"/>
    <property type="match status" value="1"/>
</dbReference>
<feature type="compositionally biased region" description="Polar residues" evidence="1">
    <location>
        <begin position="1583"/>
        <end position="1608"/>
    </location>
</feature>
<feature type="compositionally biased region" description="Basic and acidic residues" evidence="1">
    <location>
        <begin position="1420"/>
        <end position="1449"/>
    </location>
</feature>
<feature type="region of interest" description="Disordered" evidence="1">
    <location>
        <begin position="329"/>
        <end position="396"/>
    </location>
</feature>
<feature type="compositionally biased region" description="Basic and acidic residues" evidence="1">
    <location>
        <begin position="2349"/>
        <end position="2358"/>
    </location>
</feature>
<dbReference type="Proteomes" id="UP000037510">
    <property type="component" value="Unassembled WGS sequence"/>
</dbReference>
<proteinExistence type="predicted"/>
<feature type="compositionally biased region" description="Polar residues" evidence="1">
    <location>
        <begin position="883"/>
        <end position="899"/>
    </location>
</feature>
<feature type="region of interest" description="Disordered" evidence="1">
    <location>
        <begin position="883"/>
        <end position="915"/>
    </location>
</feature>
<feature type="domain" description="PH" evidence="2">
    <location>
        <begin position="402"/>
        <end position="501"/>
    </location>
</feature>
<feature type="region of interest" description="Disordered" evidence="1">
    <location>
        <begin position="1290"/>
        <end position="1314"/>
    </location>
</feature>
<feature type="region of interest" description="Disordered" evidence="1">
    <location>
        <begin position="1420"/>
        <end position="1456"/>
    </location>
</feature>
<dbReference type="InterPro" id="IPR040392">
    <property type="entry name" value="PKHA4-7_PH"/>
</dbReference>
<dbReference type="PANTHER" id="PTHR12752">
    <property type="entry name" value="PHOSPHOINOSITOL 3-PHOSPHATE-BINDING PROTEIN"/>
    <property type="match status" value="1"/>
</dbReference>
<reference evidence="3 4" key="1">
    <citation type="journal article" date="2015" name="Genome Biol. Evol.">
        <title>The genome of winter moth (Operophtera brumata) provides a genomic perspective on sexual dimorphism and phenology.</title>
        <authorList>
            <person name="Derks M.F."/>
            <person name="Smit S."/>
            <person name="Salis L."/>
            <person name="Schijlen E."/>
            <person name="Bossers A."/>
            <person name="Mateman C."/>
            <person name="Pijl A.S."/>
            <person name="de Ridder D."/>
            <person name="Groenen M.A."/>
            <person name="Visser M.E."/>
            <person name="Megens H.J."/>
        </authorList>
    </citation>
    <scope>NUCLEOTIDE SEQUENCE [LARGE SCALE GENOMIC DNA]</scope>
    <source>
        <strain evidence="3">WM2013NL</strain>
        <tissue evidence="3">Head and thorax</tissue>
    </source>
</reference>
<feature type="compositionally biased region" description="Polar residues" evidence="1">
    <location>
        <begin position="574"/>
        <end position="591"/>
    </location>
</feature>
<feature type="compositionally biased region" description="Basic and acidic residues" evidence="1">
    <location>
        <begin position="2936"/>
        <end position="2946"/>
    </location>
</feature>
<organism evidence="3 4">
    <name type="scientific">Operophtera brumata</name>
    <name type="common">Winter moth</name>
    <name type="synonym">Phalaena brumata</name>
    <dbReference type="NCBI Taxonomy" id="104452"/>
    <lineage>
        <taxon>Eukaryota</taxon>
        <taxon>Metazoa</taxon>
        <taxon>Ecdysozoa</taxon>
        <taxon>Arthropoda</taxon>
        <taxon>Hexapoda</taxon>
        <taxon>Insecta</taxon>
        <taxon>Pterygota</taxon>
        <taxon>Neoptera</taxon>
        <taxon>Endopterygota</taxon>
        <taxon>Lepidoptera</taxon>
        <taxon>Glossata</taxon>
        <taxon>Ditrysia</taxon>
        <taxon>Geometroidea</taxon>
        <taxon>Geometridae</taxon>
        <taxon>Larentiinae</taxon>
        <taxon>Operophtera</taxon>
    </lineage>
</organism>
<feature type="compositionally biased region" description="Polar residues" evidence="1">
    <location>
        <begin position="349"/>
        <end position="360"/>
    </location>
</feature>
<feature type="compositionally biased region" description="Low complexity" evidence="1">
    <location>
        <begin position="629"/>
        <end position="639"/>
    </location>
</feature>
<feature type="region of interest" description="Disordered" evidence="1">
    <location>
        <begin position="1583"/>
        <end position="1620"/>
    </location>
</feature>
<dbReference type="Pfam" id="PF00169">
    <property type="entry name" value="PH"/>
    <property type="match status" value="1"/>
</dbReference>
<sequence>MYGTKYVTAPFSCSRLDPPIPQSQFEMENKKQLPATQQPLTQQHVMAHHVHPDQIYSQQNPQMTAHLTSAQAGQLQPNGVMHQLLQSQYHSNMNARSPLLENRHDLYGAGLNHDYARHYGANDNYNYPQSPPRPEKTEVHTDHNVNHELLQNIPIGYNAEVYQDYLKRNPPKDTNQIYQNHQPTYRPNANQYGSKPYLLYSSRIGPQSNTELLRRQYSEIQQMKLQQQMHYQNQAQMHQQQKFAERQLLQQQIYGVQPPPNLQNSIYSDSSYRDLDRYSSKEFSPETPKEDRYAKNNEYREMENQNLQYQEQQWQANQAAELREQEHYIRSEGSHEQSQSPPSDPISHHFNNLSQKNNMVSPMKSSESTTPSVKSPSSDSRRSSSGTQALRSPVAQRIPSAPVAMSGVLYKQGSDGLKVWRKRWFVLSEYCLFYYKSQDEEKLLGSVLLPSYKVSACTAEDKVLRKFSFKLEHANMRTYILAAPDQEAMLKWVKALTMAALMQSLNDEVYICLQDGEEIPTYANAPPKPRRSNEGYNSPSPDMYDPNYDLLKKPASHYSQGTTHRYPDHEDYSASPNMEYSRSTQSPQTQYKRPYDTQHLSLLLNNENQPSTSYTNNVQSPYFDRARNQQGQEQATKQEQLYERQPQNKQELYERLQLNKQELYEHQPQRNPFLQDTPPENLRKELEIKNQDRTNVQNLNIHNDYSESRNAIDINTYNRDPEPRKAHGDIHGYNRDMYGELNARPSRAGSTVNERLNERRTPDAYGRSTTMAAYQTKGKTGDYEDVYGSYATEKEYGHTYAKLPNPSQARDAISISSQGHQLQQENTINYPQEKTFTGPAVLRRKKMQASGIQPQMPRPHSADFLEYEAKNENLNKTLPAQSVYEQSRQPQRPKSSLDINSYYDPSSDRYYSEESYAEKMRQSAQYLQQKGNLGPRTMDIPLAKYASGLAQKQLSSAYSQIDNNNYETEFNARNKDNVSYSSKYGDLEGLNSNWTLKEKGMENQKDYLNRSDSVMSDGSNVSGFVKDMTKYDPNSDGFMRSASARLPSTKTGEGEKKVQQREESMKRLLEWKQRMLQSPLTRKSTPATISLARSLNQSRLSLRSDQYKPKTYANATYNSYSSDDEEGTTGTDLQIPRDMQAGRSPKVNLTSPNIMQSITPHAPCVKELNDVKENDMNTSDINVENTEKTYENILSTITIPKVNLDNDNDDDYTLSQSSGVDVNHQQEVKQSASEEGYETHESEAESEGTDVEYTDNDLDEVLLESDIEIKKTSNVNSEQKSVSNSIIPGLEETTANNNSDHTASPVTPINNGQGEDHYLPMSPRKMSVIEQAHKEIIKNLRVFDKTIQHATYEDNPYVEMNIGSEDDTQTYEVVCVNNGRVEPVYMEVSDVPDKENICHDLVNSKLSDITSNFADTKDHTLKRNSKNENKVTNKSECSDADDDSSKETPLDSPFSRFSISDTFRPASYYLNASQDHLDVQDSSDCGILPPPPIPSSSPPSEDLSDEALSKYILDKLDKSDMSSDNSILKMLTSENQKMNTVKRKTTSLMIYGSRTSIHDTLSRGEKIRNSRASLNERNRLLDSSPNLLSTNLPDPYNSSSVESDSLRSFNADRGSSRLSLDSDVSSKFDMVPSNISSEVTSLNDTDLAIDFRHSGSNYRDLEMMMKRRPLSDDSIFELAETTFPAPNEAATNVDLDRYLDNLQPSTSNNVNNNCRFNVSAADISTYKDNLCQAAVQSFSHNRCSSTPVVHNSKNYTYGSKNHIGITSKNISEQTSGYTGSQSSCSLVELPKSPISYYCKNENEEPVLHINLNKELLSDKIKEYENETKLALKTGNDTHASSSSTGFHSRESSAEHSAPYYYSDLSSQEQINILPTSHYLKNTNLYRKLNNQRRRGPLHKKNEITHIHNPIRKNQVMTSEQTFELAAARSVSVEFLTATDKDPEIDLKNIYESTGGRNSKIPESMNLSGLGCKKNSSNNCNFENSLLDSSDLSASSLIKLSSTSMSSHCSGNSSNTVYYDAEAEASAYENVICHGEKIWENDKLWRENLRRVSHRHARSMDDLDTTPVDSSTPKRVNFETCGMNSIKRVKKEAPKKITRNVTYVNCDLQGRALICTNRDNNNISGQTSQAGLRYFQEEPKIDDNDVYVSLAESTGTSLEPTDEGVYEQLSLESPGSSMKIVETNSVRRRRKFEIDREKLRQWDLMSSGLMKSGPGRVRGMSAGVGIGDAVCSTTTGNDGASNEASMTLAANNTESGTNNNANNQHVLSKKAFLGSNTSIGRNSNREGNIPVRAVSPRVRWVEDKPANDHYGSQSMSASQQNLNATEDSWARSPSRASQQPIRAVSPRVRRNTENDEMQRDQQNQAELSDIPTAGELLGRTHEELVLLLIQLRRRHTATSRAIEQCCSQIENIEECRSSSIKAMEREEHLQRLEQLKLQLMELEQQYEKSKPLVQLVDNMVKLGSLYNRPGSTVERLERNQRLRQKVLAEHALEQQRWLESVAAGKPLETEAARARVAELWALEQELADEASILQGMKTDKDTIESLLTETNLDTGHTIDHGYSDYEYEVNRSLVTPGHYNQVNMEIPLYVDTRAPGDVASPLTSEDVQHGGFANLSNVEKQEIKTVRIVKRESERRQRGRERSLQPLTDWPANTITTNLDQFIEDELVQSFNNTRASSLPRTDYYKNPPNPPNYLQVGEKNMELSPKYISSPSLSYDYSQNMSSLNSSYSKSYNPSGYDRMSLSAQYTISPTESTRTLTNEPMTMSMSKTSSIVSLTRSNMELSPIFKSEAAKQIITEMSEPKNGSLHRRQVPKEKRRHYTAPHHLSAKTLNELPKDAYNQDKLGRSLDDADMERALRSAPAPDVVRSALPPQMHKLANNTIDQLLAAPQKILIPERYIPEKLPELSPEEQQKRQEKVESIKKMLTGTPADQSKSPDAGEKRQREHLLQMNQILAKQVTEMSKIIAGKSSAEKFSYIFGS</sequence>